<proteinExistence type="predicted"/>
<evidence type="ECO:0000259" key="1">
    <source>
        <dbReference type="Pfam" id="PF13625"/>
    </source>
</evidence>
<dbReference type="EMBL" id="WHNY01000075">
    <property type="protein sequence ID" value="NOU68282.1"/>
    <property type="molecule type" value="Genomic_DNA"/>
</dbReference>
<feature type="domain" description="Helicase XPB/Ssl2 N-terminal" evidence="1">
    <location>
        <begin position="383"/>
        <end position="503"/>
    </location>
</feature>
<accession>A0ABX1XIK4</accession>
<dbReference type="Proteomes" id="UP000653578">
    <property type="component" value="Unassembled WGS sequence"/>
</dbReference>
<comment type="caution">
    <text evidence="2">The sequence shown here is derived from an EMBL/GenBank/DDBJ whole genome shotgun (WGS) entry which is preliminary data.</text>
</comment>
<dbReference type="InterPro" id="IPR032830">
    <property type="entry name" value="XPB/Ssl2_N"/>
</dbReference>
<dbReference type="RefSeq" id="WP_171635517.1">
    <property type="nucleotide sequence ID" value="NZ_WHNY01000075.1"/>
</dbReference>
<keyword evidence="3" id="KW-1185">Reference proteome</keyword>
<sequence length="680" mass="79240">MKYEHVERKMPISLKESIVRQPWCSALRTSGESLEEILTLPTHLAELYLHLSSDEKRTLRLVLSTFGCLPFTGERLEKEAVLQMSGAQVSLGLWGLRRYGVIVAFRKSWGEQLYTLPEDAFAGWQSLVFPAVRLTEQSNVDVLSDLSDHMADMDEGVPSNPRGLAQQLFHCMVNCSRQSELSLTSKGTLHKKQLQKITEHVSLPARIVTQSGLTYAFTDVYDEPAALMLELGMRMGFLYKNEAGNRFLFHHRHFKRWIQSSYEHQQAQLYRIWRQALIPAPVWLEHGIAFMERATVLQWYSLSELLQAVRSCYSIGHKPMDEETLRQELMTAWIRPLSTFRFVELAENQEGQLWFRWLITPMLRSGELSDSLNELAVRTDPSLYVQPDFEVLLPPNASLRLEWGVAAFADLQNTDLVRTYRLTKESFQRALDHGLRSSDVIQVLRDHAYYEIPEQVIITLQQWEEQKDKLYLTDVTLLRCQTNEVAEALLRNEKCRNLLGERMGETNFIISRAHIKHLTKCLEAMGFHPNQSAIPNFLSDEEPEIPLWNEPQLGLCYSKDTIQLYEIDPYLPRREDLYPDMKQIPMSWIKELRDYHASTRKDMIRKAIEWKSVLQLRKEGRDCFIIPRMLREDRTGWILEGWEEYEEVAWTSEDWKEMKLILPGINDGSVREKEETLGEL</sequence>
<evidence type="ECO:0000313" key="2">
    <source>
        <dbReference type="EMBL" id="NOU68282.1"/>
    </source>
</evidence>
<protein>
    <recommendedName>
        <fullName evidence="1">Helicase XPB/Ssl2 N-terminal domain-containing protein</fullName>
    </recommendedName>
</protein>
<dbReference type="Pfam" id="PF13625">
    <property type="entry name" value="Helicase_C_3"/>
    <property type="match status" value="1"/>
</dbReference>
<reference evidence="2 3" key="1">
    <citation type="submission" date="2019-10" db="EMBL/GenBank/DDBJ databases">
        <title>Description of Paenibacillus humi sp. nov.</title>
        <authorList>
            <person name="Carlier A."/>
            <person name="Qi S."/>
        </authorList>
    </citation>
    <scope>NUCLEOTIDE SEQUENCE [LARGE SCALE GENOMIC DNA]</scope>
    <source>
        <strain evidence="2 3">LMG 31461</strain>
    </source>
</reference>
<gene>
    <name evidence="2" type="ORF">GC096_30085</name>
</gene>
<evidence type="ECO:0000313" key="3">
    <source>
        <dbReference type="Proteomes" id="UP000653578"/>
    </source>
</evidence>
<name>A0ABX1XIK4_9BACL</name>
<organism evidence="2 3">
    <name type="scientific">Paenibacillus plantarum</name>
    <dbReference type="NCBI Taxonomy" id="2654975"/>
    <lineage>
        <taxon>Bacteria</taxon>
        <taxon>Bacillati</taxon>
        <taxon>Bacillota</taxon>
        <taxon>Bacilli</taxon>
        <taxon>Bacillales</taxon>
        <taxon>Paenibacillaceae</taxon>
        <taxon>Paenibacillus</taxon>
    </lineage>
</organism>